<evidence type="ECO:0000256" key="2">
    <source>
        <dbReference type="ARBA" id="ARBA00003444"/>
    </source>
</evidence>
<proteinExistence type="predicted"/>
<dbReference type="InterPro" id="IPR004839">
    <property type="entry name" value="Aminotransferase_I/II_large"/>
</dbReference>
<feature type="domain" description="Aminotransferase class I/classII large" evidence="10">
    <location>
        <begin position="21"/>
        <end position="346"/>
    </location>
</feature>
<evidence type="ECO:0000256" key="8">
    <source>
        <dbReference type="ARBA" id="ARBA00029996"/>
    </source>
</evidence>
<dbReference type="InterPro" id="IPR015424">
    <property type="entry name" value="PyrdxlP-dep_Trfase"/>
</dbReference>
<sequence length="353" mass="39380">MHLIHGGDVYSARQKMKQEPLDFSANINPMGMPPGTVRAAADALQQCTQYPDPLCRELRAALAAYEGIPAEQIVCGNGAADLIFRIVAATHPQRALLLEPTFAEYEQALRSMDCSIAYFPLQESEGFVLPEAFLQQLTPEINLLFLCNPNNPTGRTVSPALLQEIWKRCEEAGILLVVDECFNEFLEHPEQNTLKGVLKTGANSVILKAFTKSFAMPGLRLGYGLCGNGDLAERIFSCGQPWGVSIPAQAAGVAALQEQGYLERMRRLIQTERRWLSENLARLGLCVFPSEANYILFRTETEISLRERMEQRGVLIRACGNYRGLDDRYYRIAVRGHDENERLIAALKCALEE</sequence>
<dbReference type="EC" id="4.1.1.81" evidence="4"/>
<dbReference type="SUPFAM" id="SSF53383">
    <property type="entry name" value="PLP-dependent transferases"/>
    <property type="match status" value="1"/>
</dbReference>
<evidence type="ECO:0000256" key="7">
    <source>
        <dbReference type="ARBA" id="ARBA00023239"/>
    </source>
</evidence>
<evidence type="ECO:0000256" key="4">
    <source>
        <dbReference type="ARBA" id="ARBA00012285"/>
    </source>
</evidence>
<comment type="catalytic activity">
    <reaction evidence="9">
        <text>O-phospho-L-threonine + H(+) = (R)-1-aminopropan-2-yl phosphate + CO2</text>
        <dbReference type="Rhea" id="RHEA:11492"/>
        <dbReference type="ChEBI" id="CHEBI:15378"/>
        <dbReference type="ChEBI" id="CHEBI:16526"/>
        <dbReference type="ChEBI" id="CHEBI:58563"/>
        <dbReference type="ChEBI" id="CHEBI:58675"/>
        <dbReference type="EC" id="4.1.1.81"/>
    </reaction>
</comment>
<comment type="function">
    <text evidence="2">Decarboxylates L-threonine-O-3-phosphate to yield (R)-1-amino-2-propanol O-2-phosphate, the precursor for the linkage between the nucleotide loop and the corrin ring in cobalamin.</text>
</comment>
<dbReference type="NCBIfam" id="TIGR01140">
    <property type="entry name" value="L_thr_O3P_dcar"/>
    <property type="match status" value="1"/>
</dbReference>
<protein>
    <recommendedName>
        <fullName evidence="4">threonine-phosphate decarboxylase</fullName>
        <ecNumber evidence="4">4.1.1.81</ecNumber>
    </recommendedName>
    <alternativeName>
        <fullName evidence="8">L-threonine-O-3-phosphate decarboxylase</fullName>
    </alternativeName>
</protein>
<evidence type="ECO:0000313" key="12">
    <source>
        <dbReference type="Proteomes" id="UP001298681"/>
    </source>
</evidence>
<dbReference type="Gene3D" id="3.40.640.10">
    <property type="entry name" value="Type I PLP-dependent aspartate aminotransferase-like (Major domain)"/>
    <property type="match status" value="1"/>
</dbReference>
<keyword evidence="6" id="KW-0663">Pyridoxal phosphate</keyword>
<keyword evidence="5" id="KW-0169">Cobalamin biosynthesis</keyword>
<dbReference type="RefSeq" id="WP_237966815.1">
    <property type="nucleotide sequence ID" value="NZ_JAKNHQ010000010.1"/>
</dbReference>
<dbReference type="Gene3D" id="3.90.1150.10">
    <property type="entry name" value="Aspartate Aminotransferase, domain 1"/>
    <property type="match status" value="1"/>
</dbReference>
<dbReference type="PANTHER" id="PTHR42885:SF1">
    <property type="entry name" value="THREONINE-PHOSPHATE DECARBOXYLASE"/>
    <property type="match status" value="1"/>
</dbReference>
<comment type="cofactor">
    <cofactor evidence="1">
        <name>pyridoxal 5'-phosphate</name>
        <dbReference type="ChEBI" id="CHEBI:597326"/>
    </cofactor>
</comment>
<dbReference type="Pfam" id="PF00155">
    <property type="entry name" value="Aminotran_1_2"/>
    <property type="match status" value="1"/>
</dbReference>
<keyword evidence="7 11" id="KW-0456">Lyase</keyword>
<dbReference type="InterPro" id="IPR005860">
    <property type="entry name" value="CobD"/>
</dbReference>
<organism evidence="11 12">
    <name type="scientific">Anaeromassilibacillus senegalensis</name>
    <dbReference type="NCBI Taxonomy" id="1673717"/>
    <lineage>
        <taxon>Bacteria</taxon>
        <taxon>Bacillati</taxon>
        <taxon>Bacillota</taxon>
        <taxon>Clostridia</taxon>
        <taxon>Eubacteriales</taxon>
        <taxon>Acutalibacteraceae</taxon>
        <taxon>Anaeromassilibacillus</taxon>
    </lineage>
</organism>
<dbReference type="InterPro" id="IPR015422">
    <property type="entry name" value="PyrdxlP-dep_Trfase_small"/>
</dbReference>
<dbReference type="Proteomes" id="UP001298681">
    <property type="component" value="Unassembled WGS sequence"/>
</dbReference>
<dbReference type="PANTHER" id="PTHR42885">
    <property type="entry name" value="HISTIDINOL-PHOSPHATE AMINOTRANSFERASE-RELATED"/>
    <property type="match status" value="1"/>
</dbReference>
<evidence type="ECO:0000256" key="1">
    <source>
        <dbReference type="ARBA" id="ARBA00001933"/>
    </source>
</evidence>
<evidence type="ECO:0000256" key="3">
    <source>
        <dbReference type="ARBA" id="ARBA00004953"/>
    </source>
</evidence>
<gene>
    <name evidence="11" type="primary">cobD</name>
    <name evidence="11" type="ORF">L0P57_08400</name>
</gene>
<comment type="pathway">
    <text evidence="3">Cofactor biosynthesis; adenosylcobalamin biosynthesis.</text>
</comment>
<evidence type="ECO:0000256" key="6">
    <source>
        <dbReference type="ARBA" id="ARBA00022898"/>
    </source>
</evidence>
<name>A0ABS9MJG3_9FIRM</name>
<evidence type="ECO:0000259" key="10">
    <source>
        <dbReference type="Pfam" id="PF00155"/>
    </source>
</evidence>
<keyword evidence="12" id="KW-1185">Reference proteome</keyword>
<dbReference type="EMBL" id="JAKNHQ010000010">
    <property type="protein sequence ID" value="MCG4610952.1"/>
    <property type="molecule type" value="Genomic_DNA"/>
</dbReference>
<evidence type="ECO:0000256" key="9">
    <source>
        <dbReference type="ARBA" id="ARBA00048531"/>
    </source>
</evidence>
<reference evidence="11 12" key="1">
    <citation type="submission" date="2022-01" db="EMBL/GenBank/DDBJ databases">
        <title>Collection of gut derived symbiotic bacterial strains cultured from healthy donors.</title>
        <authorList>
            <person name="Lin H."/>
            <person name="Kohout C."/>
            <person name="Waligurski E."/>
            <person name="Pamer E.G."/>
        </authorList>
    </citation>
    <scope>NUCLEOTIDE SEQUENCE [LARGE SCALE GENOMIC DNA]</scope>
    <source>
        <strain evidence="11 12">DFI.7.58</strain>
    </source>
</reference>
<comment type="caution">
    <text evidence="11">The sequence shown here is derived from an EMBL/GenBank/DDBJ whole genome shotgun (WGS) entry which is preliminary data.</text>
</comment>
<accession>A0ABS9MJG3</accession>
<evidence type="ECO:0000313" key="11">
    <source>
        <dbReference type="EMBL" id="MCG4610952.1"/>
    </source>
</evidence>
<dbReference type="CDD" id="cd00609">
    <property type="entry name" value="AAT_like"/>
    <property type="match status" value="1"/>
</dbReference>
<dbReference type="GO" id="GO:0048472">
    <property type="term" value="F:threonine-phosphate decarboxylase activity"/>
    <property type="evidence" value="ECO:0007669"/>
    <property type="project" value="UniProtKB-EC"/>
</dbReference>
<evidence type="ECO:0000256" key="5">
    <source>
        <dbReference type="ARBA" id="ARBA00022573"/>
    </source>
</evidence>
<dbReference type="InterPro" id="IPR015421">
    <property type="entry name" value="PyrdxlP-dep_Trfase_major"/>
</dbReference>